<protein>
    <submittedName>
        <fullName evidence="2">Uncharacterized protein</fullName>
    </submittedName>
</protein>
<dbReference type="EMBL" id="KN555721">
    <property type="protein sequence ID" value="KHJ88498.1"/>
    <property type="molecule type" value="Genomic_DNA"/>
</dbReference>
<proteinExistence type="predicted"/>
<evidence type="ECO:0000256" key="1">
    <source>
        <dbReference type="SAM" id="MobiDB-lite"/>
    </source>
</evidence>
<reference evidence="2 3" key="1">
    <citation type="submission" date="2014-03" db="EMBL/GenBank/DDBJ databases">
        <title>Draft genome of the hookworm Oesophagostomum dentatum.</title>
        <authorList>
            <person name="Mitreva M."/>
        </authorList>
    </citation>
    <scope>NUCLEOTIDE SEQUENCE [LARGE SCALE GENOMIC DNA]</scope>
    <source>
        <strain evidence="2 3">OD-Hann</strain>
    </source>
</reference>
<keyword evidence="3" id="KW-1185">Reference proteome</keyword>
<dbReference type="Proteomes" id="UP000053660">
    <property type="component" value="Unassembled WGS sequence"/>
</dbReference>
<sequence length="573" mass="63210">MVVVPPGIRSSLVRELNEPLEALNCLFIGDLYNFGKDADKYIDEAELLNAISYDFFELEVSNITAGLWAYGYTNFPASPDLSKMTKSYAEFTKALKTMAFTNVSDPMATGKAIEVINNLPDGDARANCVVFVSAGKETQKLPVLDPKNKQIKRIVAVGYDNADLTDVVGKRGVAVGVPYYYKDSDVDNVVKAIQGKYKPTPRPPTTTRRPTTSRPSTTPKPRQILKCLFVADLFNFGKDGDKYRDEAELINAVGYDFFTSDEIMPSAGLWAYGYTTFPRSPDHSRVNGSHDEFIKDLEKLEFTEAGNNVSTSSAISTINSLSPTEDRINCIVFFSAQKNTQTLPILNPENQQIKRIVAVGFDSTDLTRVAGSRGVAVSVPYYWKDSDVENIMKAIEGKIKPVASTTRKPTTRKPSTSSKPRQPLKCLFIGDLYNFGKDADKYVDETELMQVVGYDFFTSTEAIASAGLWAYGYTTFPKSPDLSRVNATAIQVINNLPETESRINCVVLFSAQNNTQTLPALNPQNKEIKRIVAVGYDSTDLSKVVGSRGVAVSVPFYWKDSHAQTILNAILGK</sequence>
<feature type="compositionally biased region" description="Low complexity" evidence="1">
    <location>
        <begin position="404"/>
        <end position="421"/>
    </location>
</feature>
<dbReference type="AlphaFoldDB" id="A0A0B1ST57"/>
<name>A0A0B1ST57_OESDE</name>
<organism evidence="2 3">
    <name type="scientific">Oesophagostomum dentatum</name>
    <name type="common">Nodular worm</name>
    <dbReference type="NCBI Taxonomy" id="61180"/>
    <lineage>
        <taxon>Eukaryota</taxon>
        <taxon>Metazoa</taxon>
        <taxon>Ecdysozoa</taxon>
        <taxon>Nematoda</taxon>
        <taxon>Chromadorea</taxon>
        <taxon>Rhabditida</taxon>
        <taxon>Rhabditina</taxon>
        <taxon>Rhabditomorpha</taxon>
        <taxon>Strongyloidea</taxon>
        <taxon>Strongylidae</taxon>
        <taxon>Oesophagostomum</taxon>
    </lineage>
</organism>
<accession>A0A0B1ST57</accession>
<feature type="region of interest" description="Disordered" evidence="1">
    <location>
        <begin position="196"/>
        <end position="220"/>
    </location>
</feature>
<feature type="compositionally biased region" description="Low complexity" evidence="1">
    <location>
        <begin position="205"/>
        <end position="220"/>
    </location>
</feature>
<feature type="region of interest" description="Disordered" evidence="1">
    <location>
        <begin position="403"/>
        <end position="422"/>
    </location>
</feature>
<evidence type="ECO:0000313" key="2">
    <source>
        <dbReference type="EMBL" id="KHJ88498.1"/>
    </source>
</evidence>
<dbReference type="OrthoDB" id="5871835at2759"/>
<evidence type="ECO:0000313" key="3">
    <source>
        <dbReference type="Proteomes" id="UP000053660"/>
    </source>
</evidence>
<gene>
    <name evidence="2" type="ORF">OESDEN_11706</name>
</gene>